<reference evidence="1 2" key="1">
    <citation type="submission" date="2021-03" db="EMBL/GenBank/DDBJ databases">
        <title>Genomic Encyclopedia of Type Strains, Phase IV (KMG-IV): sequencing the most valuable type-strain genomes for metagenomic binning, comparative biology and taxonomic classification.</title>
        <authorList>
            <person name="Goeker M."/>
        </authorList>
    </citation>
    <scope>NUCLEOTIDE SEQUENCE [LARGE SCALE GENOMIC DNA]</scope>
    <source>
        <strain evidence="1 2">DSM 6139</strain>
    </source>
</reference>
<accession>A0ABS4G728</accession>
<evidence type="ECO:0000313" key="1">
    <source>
        <dbReference type="EMBL" id="MBP1920075.1"/>
    </source>
</evidence>
<evidence type="ECO:0000313" key="2">
    <source>
        <dbReference type="Proteomes" id="UP001519271"/>
    </source>
</evidence>
<proteinExistence type="predicted"/>
<name>A0ABS4G728_9CLOT</name>
<organism evidence="1 2">
    <name type="scientific">Youngiibacter multivorans</name>
    <dbReference type="NCBI Taxonomy" id="937251"/>
    <lineage>
        <taxon>Bacteria</taxon>
        <taxon>Bacillati</taxon>
        <taxon>Bacillota</taxon>
        <taxon>Clostridia</taxon>
        <taxon>Eubacteriales</taxon>
        <taxon>Clostridiaceae</taxon>
        <taxon>Youngiibacter</taxon>
    </lineage>
</organism>
<comment type="caution">
    <text evidence="1">The sequence shown here is derived from an EMBL/GenBank/DDBJ whole genome shotgun (WGS) entry which is preliminary data.</text>
</comment>
<keyword evidence="2" id="KW-1185">Reference proteome</keyword>
<dbReference type="RefSeq" id="WP_209460253.1">
    <property type="nucleotide sequence ID" value="NZ_JAGGKC010000023.1"/>
</dbReference>
<dbReference type="Proteomes" id="UP001519271">
    <property type="component" value="Unassembled WGS sequence"/>
</dbReference>
<sequence length="148" mass="16597">MSIEILKSAVRILERLGILDRMVLAGEPAACLCRTDMDFEGIFTEIPFLIEKPHSMPKADIHEAFRAEGFDYLEDCYGRLSTFHKDETRVAFYTGLNGSSRARVLEVPSLGLNIMAARKYNQAFESTLEICLDGLRIRITGAVAAEHQ</sequence>
<protein>
    <submittedName>
        <fullName evidence="1">Uncharacterized protein</fullName>
    </submittedName>
</protein>
<dbReference type="EMBL" id="JAGGKC010000023">
    <property type="protein sequence ID" value="MBP1920075.1"/>
    <property type="molecule type" value="Genomic_DNA"/>
</dbReference>
<gene>
    <name evidence="1" type="ORF">J2Z34_002573</name>
</gene>